<evidence type="ECO:0000256" key="2">
    <source>
        <dbReference type="ARBA" id="ARBA00011906"/>
    </source>
</evidence>
<dbReference type="PANTHER" id="PTHR11474">
    <property type="entry name" value="TYROSINASE FAMILY MEMBER"/>
    <property type="match status" value="1"/>
</dbReference>
<keyword evidence="3" id="KW-0479">Metal-binding</keyword>
<evidence type="ECO:0000256" key="3">
    <source>
        <dbReference type="ARBA" id="ARBA00022723"/>
    </source>
</evidence>
<feature type="domain" description="Tyrosinase copper-binding" evidence="8">
    <location>
        <begin position="102"/>
        <end position="113"/>
    </location>
</feature>
<evidence type="ECO:0000256" key="7">
    <source>
        <dbReference type="ARBA" id="ARBA00048881"/>
    </source>
</evidence>
<protein>
    <recommendedName>
        <fullName evidence="2">tyrosinase</fullName>
        <ecNumber evidence="2">1.14.18.1</ecNumber>
    </recommendedName>
</protein>
<dbReference type="InterPro" id="IPR050316">
    <property type="entry name" value="Tyrosinase/Hemocyanin"/>
</dbReference>
<dbReference type="Pfam" id="PF00264">
    <property type="entry name" value="Tyrosinase"/>
    <property type="match status" value="1"/>
</dbReference>
<dbReference type="AlphaFoldDB" id="A0AAJ0MCE0"/>
<organism evidence="9 10">
    <name type="scientific">Lasiosphaeria hispida</name>
    <dbReference type="NCBI Taxonomy" id="260671"/>
    <lineage>
        <taxon>Eukaryota</taxon>
        <taxon>Fungi</taxon>
        <taxon>Dikarya</taxon>
        <taxon>Ascomycota</taxon>
        <taxon>Pezizomycotina</taxon>
        <taxon>Sordariomycetes</taxon>
        <taxon>Sordariomycetidae</taxon>
        <taxon>Sordariales</taxon>
        <taxon>Lasiosphaeriaceae</taxon>
        <taxon>Lasiosphaeria</taxon>
    </lineage>
</organism>
<reference evidence="9" key="2">
    <citation type="submission" date="2023-06" db="EMBL/GenBank/DDBJ databases">
        <authorList>
            <consortium name="Lawrence Berkeley National Laboratory"/>
            <person name="Haridas S."/>
            <person name="Hensen N."/>
            <person name="Bonometti L."/>
            <person name="Westerberg I."/>
            <person name="Brannstrom I.O."/>
            <person name="Guillou S."/>
            <person name="Cros-Aarteil S."/>
            <person name="Calhoun S."/>
            <person name="Kuo A."/>
            <person name="Mondo S."/>
            <person name="Pangilinan J."/>
            <person name="Riley R."/>
            <person name="Labutti K."/>
            <person name="Andreopoulos B."/>
            <person name="Lipzen A."/>
            <person name="Chen C."/>
            <person name="Yanf M."/>
            <person name="Daum C."/>
            <person name="Ng V."/>
            <person name="Clum A."/>
            <person name="Steindorff A."/>
            <person name="Ohm R."/>
            <person name="Martin F."/>
            <person name="Silar P."/>
            <person name="Natvig D."/>
            <person name="Lalanne C."/>
            <person name="Gautier V."/>
            <person name="Ament-Velasquez S.L."/>
            <person name="Kruys A."/>
            <person name="Hutchinson M.I."/>
            <person name="Powell A.J."/>
            <person name="Barry K."/>
            <person name="Miller A.N."/>
            <person name="Grigoriev I.V."/>
            <person name="Debuchy R."/>
            <person name="Gladieux P."/>
            <person name="Thoren M.H."/>
            <person name="Johannesson H."/>
        </authorList>
    </citation>
    <scope>NUCLEOTIDE SEQUENCE</scope>
    <source>
        <strain evidence="9">CBS 955.72</strain>
    </source>
</reference>
<comment type="catalytic activity">
    <reaction evidence="6">
        <text>2 L-dopa + O2 = 2 L-dopaquinone + 2 H2O</text>
        <dbReference type="Rhea" id="RHEA:34287"/>
        <dbReference type="ChEBI" id="CHEBI:15377"/>
        <dbReference type="ChEBI" id="CHEBI:15379"/>
        <dbReference type="ChEBI" id="CHEBI:57504"/>
        <dbReference type="ChEBI" id="CHEBI:57924"/>
        <dbReference type="EC" id="1.14.18.1"/>
    </reaction>
</comment>
<dbReference type="GO" id="GO:0046872">
    <property type="term" value="F:metal ion binding"/>
    <property type="evidence" value="ECO:0007669"/>
    <property type="project" value="UniProtKB-KW"/>
</dbReference>
<dbReference type="EMBL" id="JAUIQD010000005">
    <property type="protein sequence ID" value="KAK3349522.1"/>
    <property type="molecule type" value="Genomic_DNA"/>
</dbReference>
<dbReference type="InterPro" id="IPR008922">
    <property type="entry name" value="Di-copper_centre_dom_sf"/>
</dbReference>
<dbReference type="Gene3D" id="1.10.1280.10">
    <property type="entry name" value="Di-copper center containing domain from catechol oxidase"/>
    <property type="match status" value="1"/>
</dbReference>
<evidence type="ECO:0000313" key="10">
    <source>
        <dbReference type="Proteomes" id="UP001275084"/>
    </source>
</evidence>
<dbReference type="GO" id="GO:0042438">
    <property type="term" value="P:melanin biosynthetic process"/>
    <property type="evidence" value="ECO:0007669"/>
    <property type="project" value="UniProtKB-KW"/>
</dbReference>
<name>A0AAJ0MCE0_9PEZI</name>
<accession>A0AAJ0MCE0</accession>
<sequence length="298" mass="34489">MNANKRLFTVPFSKSRGTSRWATFEPQGGEVSENWMGGTVNNDRISDALEAHDWYNGHAYGEDKNPEEYLNLEFIQNNVHNWAGGFGGSMGHMTEVPVAGFDPIFFMHHCNIDIQFAIWQGLNEKNPNNWFDHLEKEYDDDGTWNIPPGTKPTPETPLPHFTRIRRAFASTRMASKDWIPPGYSYLELQSLLDEYKTDGQFDYTKYTEDIRKQLTKLYRPLALPTVSAWHNDLLKSDIIVNVTYDRYYSPITHTNSKTRTNNGLPPTIYLFLGEKDKFDTYKGLRKFHSYLFPAPSPR</sequence>
<dbReference type="Proteomes" id="UP001275084">
    <property type="component" value="Unassembled WGS sequence"/>
</dbReference>
<comment type="catalytic activity">
    <reaction evidence="7">
        <text>L-tyrosine + O2 = L-dopaquinone + H2O</text>
        <dbReference type="Rhea" id="RHEA:18117"/>
        <dbReference type="ChEBI" id="CHEBI:15377"/>
        <dbReference type="ChEBI" id="CHEBI:15379"/>
        <dbReference type="ChEBI" id="CHEBI:57924"/>
        <dbReference type="ChEBI" id="CHEBI:58315"/>
        <dbReference type="EC" id="1.14.18.1"/>
    </reaction>
</comment>
<reference evidence="9" key="1">
    <citation type="journal article" date="2023" name="Mol. Phylogenet. Evol.">
        <title>Genome-scale phylogeny and comparative genomics of the fungal order Sordariales.</title>
        <authorList>
            <person name="Hensen N."/>
            <person name="Bonometti L."/>
            <person name="Westerberg I."/>
            <person name="Brannstrom I.O."/>
            <person name="Guillou S."/>
            <person name="Cros-Aarteil S."/>
            <person name="Calhoun S."/>
            <person name="Haridas S."/>
            <person name="Kuo A."/>
            <person name="Mondo S."/>
            <person name="Pangilinan J."/>
            <person name="Riley R."/>
            <person name="LaButti K."/>
            <person name="Andreopoulos B."/>
            <person name="Lipzen A."/>
            <person name="Chen C."/>
            <person name="Yan M."/>
            <person name="Daum C."/>
            <person name="Ng V."/>
            <person name="Clum A."/>
            <person name="Steindorff A."/>
            <person name="Ohm R.A."/>
            <person name="Martin F."/>
            <person name="Silar P."/>
            <person name="Natvig D.O."/>
            <person name="Lalanne C."/>
            <person name="Gautier V."/>
            <person name="Ament-Velasquez S.L."/>
            <person name="Kruys A."/>
            <person name="Hutchinson M.I."/>
            <person name="Powell A.J."/>
            <person name="Barry K."/>
            <person name="Miller A.N."/>
            <person name="Grigoriev I.V."/>
            <person name="Debuchy R."/>
            <person name="Gladieux P."/>
            <person name="Hiltunen Thoren M."/>
            <person name="Johannesson H."/>
        </authorList>
    </citation>
    <scope>NUCLEOTIDE SEQUENCE</scope>
    <source>
        <strain evidence="9">CBS 955.72</strain>
    </source>
</reference>
<evidence type="ECO:0000256" key="1">
    <source>
        <dbReference type="ARBA" id="ARBA00009928"/>
    </source>
</evidence>
<dbReference type="EC" id="1.14.18.1" evidence="2"/>
<proteinExistence type="inferred from homology"/>
<evidence type="ECO:0000256" key="5">
    <source>
        <dbReference type="ARBA" id="ARBA00023101"/>
    </source>
</evidence>
<evidence type="ECO:0000256" key="6">
    <source>
        <dbReference type="ARBA" id="ARBA00048233"/>
    </source>
</evidence>
<dbReference type="SUPFAM" id="SSF48056">
    <property type="entry name" value="Di-copper centre-containing domain"/>
    <property type="match status" value="1"/>
</dbReference>
<dbReference type="PROSITE" id="PS00498">
    <property type="entry name" value="TYROSINASE_2"/>
    <property type="match status" value="1"/>
</dbReference>
<evidence type="ECO:0000259" key="8">
    <source>
        <dbReference type="PROSITE" id="PS00498"/>
    </source>
</evidence>
<dbReference type="GO" id="GO:0004503">
    <property type="term" value="F:tyrosinase activity"/>
    <property type="evidence" value="ECO:0007669"/>
    <property type="project" value="UniProtKB-EC"/>
</dbReference>
<comment type="caution">
    <text evidence="9">The sequence shown here is derived from an EMBL/GenBank/DDBJ whole genome shotgun (WGS) entry which is preliminary data.</text>
</comment>
<gene>
    <name evidence="9" type="ORF">B0T25DRAFT_610311</name>
</gene>
<keyword evidence="4" id="KW-0186">Copper</keyword>
<dbReference type="PANTHER" id="PTHR11474:SF76">
    <property type="entry name" value="SHKT DOMAIN-CONTAINING PROTEIN"/>
    <property type="match status" value="1"/>
</dbReference>
<keyword evidence="10" id="KW-1185">Reference proteome</keyword>
<comment type="similarity">
    <text evidence="1">Belongs to the tyrosinase family.</text>
</comment>
<evidence type="ECO:0000256" key="4">
    <source>
        <dbReference type="ARBA" id="ARBA00023008"/>
    </source>
</evidence>
<evidence type="ECO:0000313" key="9">
    <source>
        <dbReference type="EMBL" id="KAK3349522.1"/>
    </source>
</evidence>
<dbReference type="InterPro" id="IPR002227">
    <property type="entry name" value="Tyrosinase_Cu-bd"/>
</dbReference>
<keyword evidence="5" id="KW-0470">Melanin biosynthesis</keyword>